<dbReference type="InterPro" id="IPR002178">
    <property type="entry name" value="PTS_EIIA_type-2_dom"/>
</dbReference>
<evidence type="ECO:0000313" key="2">
    <source>
        <dbReference type="EMBL" id="MDY7218262.1"/>
    </source>
</evidence>
<keyword evidence="3" id="KW-1185">Reference proteome</keyword>
<dbReference type="InterPro" id="IPR006320">
    <property type="entry name" value="PTS_Nitro_regul"/>
</dbReference>
<dbReference type="SUPFAM" id="SSF55804">
    <property type="entry name" value="Phoshotransferase/anion transport protein"/>
    <property type="match status" value="1"/>
</dbReference>
<dbReference type="RefSeq" id="WP_321552353.1">
    <property type="nucleotide sequence ID" value="NZ_JAXIVU010000001.1"/>
</dbReference>
<dbReference type="EMBL" id="JAXIVU010000001">
    <property type="protein sequence ID" value="MDY7218262.1"/>
    <property type="molecule type" value="Genomic_DNA"/>
</dbReference>
<sequence>MIRLEHILTPARSQVNVPGGSKKRVLEYIAHLIATDSPDIDEDVLFESLVAREKLGSTGFGNGIAIPHCRLVGCLTPISAIIHLETAVDFDAIDSEPVDLLFVLLVPEEATDEHLELLRQIASIFEQDDVLERLRNAPDSAALYQAVLDAQL</sequence>
<accession>A0ABU5GNZ9</accession>
<dbReference type="PANTHER" id="PTHR47738">
    <property type="entry name" value="PTS SYSTEM FRUCTOSE-LIKE EIIA COMPONENT-RELATED"/>
    <property type="match status" value="1"/>
</dbReference>
<dbReference type="Gene3D" id="3.40.930.10">
    <property type="entry name" value="Mannitol-specific EII, Chain A"/>
    <property type="match status" value="1"/>
</dbReference>
<dbReference type="PROSITE" id="PS51094">
    <property type="entry name" value="PTS_EIIA_TYPE_2"/>
    <property type="match status" value="1"/>
</dbReference>
<evidence type="ECO:0000313" key="3">
    <source>
        <dbReference type="Proteomes" id="UP001294570"/>
    </source>
</evidence>
<reference evidence="2 3" key="1">
    <citation type="submission" date="2023-12" db="EMBL/GenBank/DDBJ databases">
        <title>Denitrificimonas halotolerans sp. nov.,a novel species isolated from landfill leachate.</title>
        <authorList>
            <person name="Wang S."/>
        </authorList>
    </citation>
    <scope>NUCLEOTIDE SEQUENCE [LARGE SCALE GENOMIC DNA]</scope>
    <source>
        <strain evidence="2 3">JX-1</strain>
    </source>
</reference>
<evidence type="ECO:0000259" key="1">
    <source>
        <dbReference type="PROSITE" id="PS51094"/>
    </source>
</evidence>
<dbReference type="PANTHER" id="PTHR47738:SF1">
    <property type="entry name" value="NITROGEN REGULATORY PROTEIN"/>
    <property type="match status" value="1"/>
</dbReference>
<dbReference type="NCBIfam" id="TIGR01419">
    <property type="entry name" value="nitro_reg_IIA"/>
    <property type="match status" value="1"/>
</dbReference>
<dbReference type="CDD" id="cd00211">
    <property type="entry name" value="PTS_IIA_fru"/>
    <property type="match status" value="1"/>
</dbReference>
<comment type="caution">
    <text evidence="2">The sequence shown here is derived from an EMBL/GenBank/DDBJ whole genome shotgun (WGS) entry which is preliminary data.</text>
</comment>
<dbReference type="Pfam" id="PF00359">
    <property type="entry name" value="PTS_EIIA_2"/>
    <property type="match status" value="1"/>
</dbReference>
<dbReference type="Proteomes" id="UP001294570">
    <property type="component" value="Unassembled WGS sequence"/>
</dbReference>
<dbReference type="InterPro" id="IPR016152">
    <property type="entry name" value="PTrfase/Anion_transptr"/>
</dbReference>
<gene>
    <name evidence="2" type="primary">ptsN</name>
    <name evidence="2" type="ORF">TOI97_01515</name>
</gene>
<name>A0ABU5GNZ9_9GAMM</name>
<protein>
    <submittedName>
        <fullName evidence="2">PTS IIA-like nitrogen regulatory protein PtsN</fullName>
    </submittedName>
</protein>
<proteinExistence type="predicted"/>
<dbReference type="InterPro" id="IPR051541">
    <property type="entry name" value="PTS_SugarTrans_NitroReg"/>
</dbReference>
<feature type="domain" description="PTS EIIA type-2" evidence="1">
    <location>
        <begin position="6"/>
        <end position="150"/>
    </location>
</feature>
<organism evidence="2 3">
    <name type="scientific">Denitrificimonas halotolerans</name>
    <dbReference type="NCBI Taxonomy" id="3098930"/>
    <lineage>
        <taxon>Bacteria</taxon>
        <taxon>Pseudomonadati</taxon>
        <taxon>Pseudomonadota</taxon>
        <taxon>Gammaproteobacteria</taxon>
        <taxon>Pseudomonadales</taxon>
        <taxon>Pseudomonadaceae</taxon>
        <taxon>Denitrificimonas</taxon>
    </lineage>
</organism>